<dbReference type="InterPro" id="IPR041679">
    <property type="entry name" value="DNA2/NAM7-like_C"/>
</dbReference>
<dbReference type="GO" id="GO:0016787">
    <property type="term" value="F:hydrolase activity"/>
    <property type="evidence" value="ECO:0007669"/>
    <property type="project" value="UniProtKB-KW"/>
</dbReference>
<evidence type="ECO:0000256" key="5">
    <source>
        <dbReference type="ARBA" id="ARBA00022840"/>
    </source>
</evidence>
<reference evidence="7 8" key="1">
    <citation type="submission" date="2015-01" db="EMBL/GenBank/DDBJ databases">
        <title>Genome sequence of the beneficial rhizobacterium Pseudomonas fluorescens 2-79.</title>
        <authorList>
            <person name="Thuermer A."/>
            <person name="Daniel R."/>
        </authorList>
    </citation>
    <scope>NUCLEOTIDE SEQUENCE [LARGE SCALE GENOMIC DNA]</scope>
    <source>
        <strain evidence="7 8">2-79</strain>
    </source>
</reference>
<name>A0A0D0SQM8_PSEFL</name>
<dbReference type="SUPFAM" id="SSF52540">
    <property type="entry name" value="P-loop containing nucleoside triphosphate hydrolases"/>
    <property type="match status" value="1"/>
</dbReference>
<keyword evidence="5" id="KW-0067">ATP-binding</keyword>
<comment type="similarity">
    <text evidence="1">Belongs to the DNA2/NAM7 helicase family.</text>
</comment>
<dbReference type="Pfam" id="PF13087">
    <property type="entry name" value="AAA_12"/>
    <property type="match status" value="1"/>
</dbReference>
<dbReference type="PANTHER" id="PTHR43788:SF8">
    <property type="entry name" value="DNA-BINDING PROTEIN SMUBP-2"/>
    <property type="match status" value="1"/>
</dbReference>
<dbReference type="InterPro" id="IPR001736">
    <property type="entry name" value="PLipase_D/transphosphatidylase"/>
</dbReference>
<dbReference type="PIRSF" id="PIRSF026306">
    <property type="entry name" value="UCP026306"/>
    <property type="match status" value="1"/>
</dbReference>
<evidence type="ECO:0000259" key="6">
    <source>
        <dbReference type="PROSITE" id="PS50035"/>
    </source>
</evidence>
<keyword evidence="4" id="KW-0347">Helicase</keyword>
<dbReference type="SUPFAM" id="SSF56024">
    <property type="entry name" value="Phospholipase D/nuclease"/>
    <property type="match status" value="1"/>
</dbReference>
<dbReference type="GO" id="GO:0005524">
    <property type="term" value="F:ATP binding"/>
    <property type="evidence" value="ECO:0007669"/>
    <property type="project" value="UniProtKB-KW"/>
</dbReference>
<dbReference type="InterPro" id="IPR041677">
    <property type="entry name" value="DNA2/NAM7_AAA_11"/>
</dbReference>
<keyword evidence="3 7" id="KW-0378">Hydrolase</keyword>
<gene>
    <name evidence="7" type="primary">recD2</name>
    <name evidence="7" type="ORF">PFLU3_56560</name>
</gene>
<evidence type="ECO:0000313" key="8">
    <source>
        <dbReference type="Proteomes" id="UP000032210"/>
    </source>
</evidence>
<evidence type="ECO:0000313" key="7">
    <source>
        <dbReference type="EMBL" id="KIR14366.1"/>
    </source>
</evidence>
<dbReference type="EC" id="3.6.4.12" evidence="7"/>
<dbReference type="PROSITE" id="PS50035">
    <property type="entry name" value="PLD"/>
    <property type="match status" value="1"/>
</dbReference>
<dbReference type="RefSeq" id="WP_043051790.1">
    <property type="nucleotide sequence ID" value="NZ_JXCQ01000129.1"/>
</dbReference>
<keyword evidence="2" id="KW-0547">Nucleotide-binding</keyword>
<evidence type="ECO:0000256" key="2">
    <source>
        <dbReference type="ARBA" id="ARBA00022741"/>
    </source>
</evidence>
<dbReference type="InterPro" id="IPR027417">
    <property type="entry name" value="P-loop_NTPase"/>
</dbReference>
<organism evidence="7 8">
    <name type="scientific">Pseudomonas fluorescens</name>
    <dbReference type="NCBI Taxonomy" id="294"/>
    <lineage>
        <taxon>Bacteria</taxon>
        <taxon>Pseudomonadati</taxon>
        <taxon>Pseudomonadota</taxon>
        <taxon>Gammaproteobacteria</taxon>
        <taxon>Pseudomonadales</taxon>
        <taxon>Pseudomonadaceae</taxon>
        <taxon>Pseudomonas</taxon>
    </lineage>
</organism>
<dbReference type="InterPro" id="IPR025202">
    <property type="entry name" value="PLD-like_dom"/>
</dbReference>
<dbReference type="AlphaFoldDB" id="A0A0D0SQM8"/>
<dbReference type="Gene3D" id="3.30.870.10">
    <property type="entry name" value="Endonuclease Chain A"/>
    <property type="match status" value="1"/>
</dbReference>
<dbReference type="Pfam" id="PF13086">
    <property type="entry name" value="AAA_11"/>
    <property type="match status" value="1"/>
</dbReference>
<dbReference type="Proteomes" id="UP000032210">
    <property type="component" value="Unassembled WGS sequence"/>
</dbReference>
<feature type="domain" description="PLD phosphodiesterase" evidence="6">
    <location>
        <begin position="1101"/>
        <end position="1128"/>
    </location>
</feature>
<evidence type="ECO:0000256" key="1">
    <source>
        <dbReference type="ARBA" id="ARBA00007913"/>
    </source>
</evidence>
<dbReference type="EMBL" id="JXCQ01000129">
    <property type="protein sequence ID" value="KIR14366.1"/>
    <property type="molecule type" value="Genomic_DNA"/>
</dbReference>
<accession>A0A0D0SQM8</accession>
<dbReference type="GO" id="GO:0006793">
    <property type="term" value="P:phosphorus metabolic process"/>
    <property type="evidence" value="ECO:0007669"/>
    <property type="project" value="UniProtKB-ARBA"/>
</dbReference>
<dbReference type="InterPro" id="IPR050534">
    <property type="entry name" value="Coronavir_polyprotein_1ab"/>
</dbReference>
<evidence type="ECO:0000256" key="3">
    <source>
        <dbReference type="ARBA" id="ARBA00022801"/>
    </source>
</evidence>
<sequence>MNDYSLKLANYWRNSLADAENGNGALFNSHVKTYTVLPMAALAAGCLPAEQVELLFAGEPAQLLHVDVTLRPFVYASRPEHRKARNGLPAFITPILCRVSVTRDGRIYATGPALVPRDILEPLDYDNFTLGAQYDLDRFLATQEAPRFEPPASGTDVDPEQYREKWISYLRYCKNMFHTVCNAWDGVEDGFDPVNYCYLFKEQKADGFSFNIVALYDHLRASKPDVPLFERFAQRGSTADEPCLAANSLFASRRGHAGDEYALAPAQRDSLAHLLAGNAGDILAVNGPPGTGKTTLVLSVVASLWAKAAAEGGEPPVIVASSTNNQAVTNIIKAFGKDFAAGTGPFAGRWLPDINSFGAYFPKASAEAEMARTYQTKSFFLELESHAYLDKAQQAYLGRAAMAFAGDPQPTLKNTVDKLQAEIRLRQQQLAAIEQTWPRLVAARKAIQDLLGNDPRAAIGRLETQQRLQTEQLANTQARLKDFKHYLAHESLIYTLFGWFGPIAAKRLRLAKLHVDEADTELQSAIDVHDMERRLTAAVSHAAQSLRTLQAQRERVDELLRDEQRELLNWQAVIGVLPGAAGKPAAQVTLEDCDAWADTSLRFETFLLTTHYWEGRWLMEVAEELPLILKSRKKNGRKTLETNWRRWMKLTPCVVATFHRLPGELSCSRRDGDGYVKDYALNFIDLLIVDEAGQVLPEVAAPSFALARQALVIGDTQQIEPIWSIPAAVDIGNLLSAGLLSRSSVDDDYEAFCDSGRSAANGSVMAIAQSTSRYHYDPDLARGLYLYEHRRCYDSIIDYCNALCYKGKLQPRRGAKPEGGLPGLGYLHIDGMCQQKQGGSRHNLLEAQTIAAWIKANEQQLVERYDKALWEILGVITPFGAQTRAIIEACSALGIRTGKLDGEMTVGTVHSFQGAERPVVIFSAVYSKHADGAFIDRRDSMLNVAVSRAKDSFLVFGDMDLFSQIPASKPRGRLAQYLLHSPENALAFDFQPRVDLLTARTGLSHLHEFAEHDRFLLRTLETARQQVQIVTPWVKLRGMRESGALDAMVGTVQRGVPVTVYTDLRFNTDINPGRSEGNPGKIAEFKEAIAALKQHAVQVRVVNKVHSKLVMADEELLCVGSFNWLSAARSGDYVHHETSMVYHGPDVSSELTINRTSLARRLSSSQP</sequence>
<dbReference type="InterPro" id="IPR047187">
    <property type="entry name" value="SF1_C_Upf1"/>
</dbReference>
<dbReference type="PATRIC" id="fig|294.125.peg.5817"/>
<protein>
    <submittedName>
        <fullName evidence="7">RecD2 protein</fullName>
        <ecNumber evidence="7">3.6.4.12</ecNumber>
    </submittedName>
</protein>
<dbReference type="InterPro" id="IPR016834">
    <property type="entry name" value="UCP026306"/>
</dbReference>
<proteinExistence type="inferred from homology"/>
<evidence type="ECO:0000256" key="4">
    <source>
        <dbReference type="ARBA" id="ARBA00022806"/>
    </source>
</evidence>
<dbReference type="Pfam" id="PF13091">
    <property type="entry name" value="PLDc_2"/>
    <property type="match status" value="1"/>
</dbReference>
<dbReference type="Gene3D" id="3.40.50.300">
    <property type="entry name" value="P-loop containing nucleotide triphosphate hydrolases"/>
    <property type="match status" value="2"/>
</dbReference>
<comment type="caution">
    <text evidence="7">The sequence shown here is derived from an EMBL/GenBank/DDBJ whole genome shotgun (WGS) entry which is preliminary data.</text>
</comment>
<dbReference type="GO" id="GO:0043139">
    <property type="term" value="F:5'-3' DNA helicase activity"/>
    <property type="evidence" value="ECO:0007669"/>
    <property type="project" value="TreeGrafter"/>
</dbReference>
<dbReference type="CDD" id="cd18808">
    <property type="entry name" value="SF1_C_Upf1"/>
    <property type="match status" value="1"/>
</dbReference>
<dbReference type="PANTHER" id="PTHR43788">
    <property type="entry name" value="DNA2/NAM7 HELICASE FAMILY MEMBER"/>
    <property type="match status" value="1"/>
</dbReference>